<dbReference type="GO" id="GO:0004792">
    <property type="term" value="F:thiosulfate-cyanide sulfurtransferase activity"/>
    <property type="evidence" value="ECO:0007669"/>
    <property type="project" value="UniProtKB-EC"/>
</dbReference>
<dbReference type="InterPro" id="IPR001307">
    <property type="entry name" value="Thiosulphate_STrfase_CS"/>
</dbReference>
<dbReference type="KEGG" id="uru:DSM104443_03365"/>
<reference evidence="5 6" key="1">
    <citation type="submission" date="2020-04" db="EMBL/GenBank/DDBJ databases">
        <title>Usitatibacter rugosus gen. nov., sp. nov. and Usitatibacter palustris sp. nov., novel members of Usitatibacteraceae fam. nov. within the order Nitrosomonadales isolated from soil.</title>
        <authorList>
            <person name="Huber K.J."/>
            <person name="Neumann-Schaal M."/>
            <person name="Geppert A."/>
            <person name="Luckner M."/>
            <person name="Wanner G."/>
            <person name="Overmann J."/>
        </authorList>
    </citation>
    <scope>NUCLEOTIDE SEQUENCE [LARGE SCALE GENOMIC DNA]</scope>
    <source>
        <strain evidence="5 6">0125_3</strain>
    </source>
</reference>
<dbReference type="SUPFAM" id="SSF52821">
    <property type="entry name" value="Rhodanese/Cell cycle control phosphatase"/>
    <property type="match status" value="2"/>
</dbReference>
<dbReference type="EC" id="2.8.1.1" evidence="5"/>
<keyword evidence="6" id="KW-1185">Reference proteome</keyword>
<feature type="domain" description="Rhodanese" evidence="4">
    <location>
        <begin position="170"/>
        <end position="295"/>
    </location>
</feature>
<evidence type="ECO:0000259" key="4">
    <source>
        <dbReference type="PROSITE" id="PS50206"/>
    </source>
</evidence>
<keyword evidence="2" id="KW-0175">Coiled coil</keyword>
<dbReference type="PROSITE" id="PS00380">
    <property type="entry name" value="RHODANESE_1"/>
    <property type="match status" value="1"/>
</dbReference>
<dbReference type="PROSITE" id="PS50206">
    <property type="entry name" value="RHODANESE_3"/>
    <property type="match status" value="2"/>
</dbReference>
<dbReference type="PANTHER" id="PTHR43855:SF1">
    <property type="entry name" value="THIOSULFATE SULFURTRANSFERASE"/>
    <property type="match status" value="1"/>
</dbReference>
<evidence type="ECO:0000256" key="3">
    <source>
        <dbReference type="SAM" id="SignalP"/>
    </source>
</evidence>
<gene>
    <name evidence="5" type="ORF">DSM104443_03365</name>
</gene>
<organism evidence="5 6">
    <name type="scientific">Usitatibacter rugosus</name>
    <dbReference type="NCBI Taxonomy" id="2732067"/>
    <lineage>
        <taxon>Bacteria</taxon>
        <taxon>Pseudomonadati</taxon>
        <taxon>Pseudomonadota</taxon>
        <taxon>Betaproteobacteria</taxon>
        <taxon>Nitrosomonadales</taxon>
        <taxon>Usitatibacteraceae</taxon>
        <taxon>Usitatibacter</taxon>
    </lineage>
</organism>
<dbReference type="Proteomes" id="UP000501534">
    <property type="component" value="Chromosome"/>
</dbReference>
<dbReference type="EMBL" id="CP053069">
    <property type="protein sequence ID" value="QJR12280.1"/>
    <property type="molecule type" value="Genomic_DNA"/>
</dbReference>
<dbReference type="Pfam" id="PF00581">
    <property type="entry name" value="Rhodanese"/>
    <property type="match status" value="2"/>
</dbReference>
<dbReference type="InterPro" id="IPR051126">
    <property type="entry name" value="Thiosulfate_sulfurtransferase"/>
</dbReference>
<keyword evidence="3" id="KW-0732">Signal</keyword>
<feature type="chain" id="PRO_5026985895" evidence="3">
    <location>
        <begin position="19"/>
        <end position="329"/>
    </location>
</feature>
<dbReference type="AlphaFoldDB" id="A0A6M4GYC4"/>
<evidence type="ECO:0000313" key="5">
    <source>
        <dbReference type="EMBL" id="QJR12280.1"/>
    </source>
</evidence>
<sequence length="329" mass="35353">MKRLLTLFILAVSTSAVAQNLIVDRAEVEKAIAAGALVWDVRSAEDYAKGHIPGAVNIGLVADVFRDANREDPPSAAAASRLFGAAGMDILGREVITYSTKGDPFAYYGARMVEYYGGKHAKVFHGGLDDWTAAGKPAVTEPTRLAPVAIALANERRGAISTKDMVERVKSGNAQILDTRTTKEFTGEDIRAIRGGHVTGAVLIPYEANWSDPDAGVKLAQKKVTNRDGMSLKPQSELKTLYSKLDPAKETVVYCQSGVRASETAAVLRDLGFKDVKVYEESWLGYAGNLSAPAENEVFVNVGALNGRLGSLQSRVNELEAELARLKAK</sequence>
<proteinExistence type="predicted"/>
<evidence type="ECO:0000256" key="1">
    <source>
        <dbReference type="ARBA" id="ARBA00022737"/>
    </source>
</evidence>
<dbReference type="InterPro" id="IPR036873">
    <property type="entry name" value="Rhodanese-like_dom_sf"/>
</dbReference>
<dbReference type="PANTHER" id="PTHR43855">
    <property type="entry name" value="THIOSULFATE SULFURTRANSFERASE"/>
    <property type="match status" value="1"/>
</dbReference>
<feature type="signal peptide" evidence="3">
    <location>
        <begin position="1"/>
        <end position="18"/>
    </location>
</feature>
<feature type="domain" description="Rhodanese" evidence="4">
    <location>
        <begin position="32"/>
        <end position="140"/>
    </location>
</feature>
<feature type="coiled-coil region" evidence="2">
    <location>
        <begin position="302"/>
        <end position="329"/>
    </location>
</feature>
<name>A0A6M4GYC4_9PROT</name>
<dbReference type="Gene3D" id="3.40.250.10">
    <property type="entry name" value="Rhodanese-like domain"/>
    <property type="match status" value="2"/>
</dbReference>
<keyword evidence="5" id="KW-0808">Transferase</keyword>
<evidence type="ECO:0000256" key="2">
    <source>
        <dbReference type="SAM" id="Coils"/>
    </source>
</evidence>
<dbReference type="SMART" id="SM00450">
    <property type="entry name" value="RHOD"/>
    <property type="match status" value="2"/>
</dbReference>
<dbReference type="RefSeq" id="WP_171094355.1">
    <property type="nucleotide sequence ID" value="NZ_CP053069.1"/>
</dbReference>
<keyword evidence="1" id="KW-0677">Repeat</keyword>
<accession>A0A6M4GYC4</accession>
<protein>
    <submittedName>
        <fullName evidence="5">Thiosulfate sulfurtransferase</fullName>
        <ecNumber evidence="5">2.8.1.1</ecNumber>
    </submittedName>
</protein>
<evidence type="ECO:0000313" key="6">
    <source>
        <dbReference type="Proteomes" id="UP000501534"/>
    </source>
</evidence>
<dbReference type="InterPro" id="IPR001763">
    <property type="entry name" value="Rhodanese-like_dom"/>
</dbReference>
<dbReference type="CDD" id="cd01449">
    <property type="entry name" value="TST_Repeat_2"/>
    <property type="match status" value="1"/>
</dbReference>